<feature type="transmembrane region" description="Helical" evidence="3">
    <location>
        <begin position="9"/>
        <end position="26"/>
    </location>
</feature>
<evidence type="ECO:0000256" key="1">
    <source>
        <dbReference type="ARBA" id="ARBA00038357"/>
    </source>
</evidence>
<sequence length="294" mass="33056">MSRKVCDTWFNAILICSIGVSLYYYYPEIQHRFPQETAILETYYNRLATNVETSLRHYVPFLTSGKLPPGMFDAETLARYDGKKGSKGLYLALLGKVYNVEKGAQHYREGAGYSFFAGRDASRAYITGDFSEDGLTDDLTGLSDDQIADLGTWIELYKGEYSYMGKLVGRYYTISGDKTDELRRVEKLLKNAASAKDKEEEHKKVFPPCNSEFNAKTGHRVWCSNHSGGIERSWAGVPRRYHPPGMSQERCVCVKTTGPPHDNPSATTNNGDLSNPNLKEYVNCKPTSDSCKLK</sequence>
<dbReference type="SMART" id="SM01117">
    <property type="entry name" value="Cyt-b5"/>
    <property type="match status" value="1"/>
</dbReference>
<dbReference type="PANTHER" id="PTHR10281">
    <property type="entry name" value="MEMBRANE-ASSOCIATED PROGESTERONE RECEPTOR COMPONENT-RELATED"/>
    <property type="match status" value="1"/>
</dbReference>
<keyword evidence="3" id="KW-0472">Membrane</keyword>
<comment type="similarity">
    <text evidence="1">Belongs to the cytochrome b5 family. MAPR subfamily.</text>
</comment>
<dbReference type="GO" id="GO:0012505">
    <property type="term" value="C:endomembrane system"/>
    <property type="evidence" value="ECO:0007669"/>
    <property type="project" value="TreeGrafter"/>
</dbReference>
<dbReference type="EMBL" id="MNPL01031307">
    <property type="protein sequence ID" value="OQR66724.1"/>
    <property type="molecule type" value="Genomic_DNA"/>
</dbReference>
<evidence type="ECO:0000259" key="4">
    <source>
        <dbReference type="SMART" id="SM01117"/>
    </source>
</evidence>
<feature type="domain" description="Cytochrome b5 heme-binding" evidence="4">
    <location>
        <begin position="72"/>
        <end position="168"/>
    </location>
</feature>
<dbReference type="InterPro" id="IPR001199">
    <property type="entry name" value="Cyt_B5-like_heme/steroid-bd"/>
</dbReference>
<keyword evidence="3" id="KW-0812">Transmembrane</keyword>
<dbReference type="GO" id="GO:0016020">
    <property type="term" value="C:membrane"/>
    <property type="evidence" value="ECO:0007669"/>
    <property type="project" value="TreeGrafter"/>
</dbReference>
<keyword evidence="6" id="KW-1185">Reference proteome</keyword>
<name>A0A1V9WZN6_9ACAR</name>
<dbReference type="STRING" id="418985.A0A1V9WZN6"/>
<dbReference type="PANTHER" id="PTHR10281:SF4">
    <property type="entry name" value="NEUFERRICIN"/>
    <property type="match status" value="1"/>
</dbReference>
<feature type="region of interest" description="Disordered" evidence="2">
    <location>
        <begin position="256"/>
        <end position="279"/>
    </location>
</feature>
<comment type="caution">
    <text evidence="5">The sequence shown here is derived from an EMBL/GenBank/DDBJ whole genome shotgun (WGS) entry which is preliminary data.</text>
</comment>
<evidence type="ECO:0000313" key="5">
    <source>
        <dbReference type="EMBL" id="OQR66724.1"/>
    </source>
</evidence>
<dbReference type="InterPro" id="IPR050577">
    <property type="entry name" value="MAPR/NEUFC/NENF-like"/>
</dbReference>
<evidence type="ECO:0000256" key="2">
    <source>
        <dbReference type="SAM" id="MobiDB-lite"/>
    </source>
</evidence>
<dbReference type="InParanoid" id="A0A1V9WZN6"/>
<evidence type="ECO:0000256" key="3">
    <source>
        <dbReference type="SAM" id="Phobius"/>
    </source>
</evidence>
<dbReference type="AlphaFoldDB" id="A0A1V9WZN6"/>
<dbReference type="Proteomes" id="UP000192247">
    <property type="component" value="Unassembled WGS sequence"/>
</dbReference>
<dbReference type="Gene3D" id="3.10.120.10">
    <property type="entry name" value="Cytochrome b5-like heme/steroid binding domain"/>
    <property type="match status" value="1"/>
</dbReference>
<accession>A0A1V9WZN6</accession>
<reference evidence="5 6" key="1">
    <citation type="journal article" date="2017" name="Gigascience">
        <title>Draft genome of the honey bee ectoparasitic mite, Tropilaelaps mercedesae, is shaped by the parasitic life history.</title>
        <authorList>
            <person name="Dong X."/>
            <person name="Armstrong S.D."/>
            <person name="Xia D."/>
            <person name="Makepeace B.L."/>
            <person name="Darby A.C."/>
            <person name="Kadowaki T."/>
        </authorList>
    </citation>
    <scope>NUCLEOTIDE SEQUENCE [LARGE SCALE GENOMIC DNA]</scope>
    <source>
        <strain evidence="5">Wuxi-XJTLU</strain>
    </source>
</reference>
<dbReference type="SUPFAM" id="SSF55856">
    <property type="entry name" value="Cytochrome b5-like heme/steroid binding domain"/>
    <property type="match status" value="1"/>
</dbReference>
<keyword evidence="3" id="KW-1133">Transmembrane helix</keyword>
<dbReference type="FunCoup" id="A0A1V9WZN6">
    <property type="interactions" value="600"/>
</dbReference>
<dbReference type="Pfam" id="PF00173">
    <property type="entry name" value="Cyt-b5"/>
    <property type="match status" value="1"/>
</dbReference>
<dbReference type="InterPro" id="IPR036400">
    <property type="entry name" value="Cyt_B5-like_heme/steroid_sf"/>
</dbReference>
<organism evidence="5 6">
    <name type="scientific">Tropilaelaps mercedesae</name>
    <dbReference type="NCBI Taxonomy" id="418985"/>
    <lineage>
        <taxon>Eukaryota</taxon>
        <taxon>Metazoa</taxon>
        <taxon>Ecdysozoa</taxon>
        <taxon>Arthropoda</taxon>
        <taxon>Chelicerata</taxon>
        <taxon>Arachnida</taxon>
        <taxon>Acari</taxon>
        <taxon>Parasitiformes</taxon>
        <taxon>Mesostigmata</taxon>
        <taxon>Gamasina</taxon>
        <taxon>Dermanyssoidea</taxon>
        <taxon>Laelapidae</taxon>
        <taxon>Tropilaelaps</taxon>
    </lineage>
</organism>
<feature type="compositionally biased region" description="Polar residues" evidence="2">
    <location>
        <begin position="264"/>
        <end position="277"/>
    </location>
</feature>
<gene>
    <name evidence="5" type="ORF">BIW11_13964</name>
</gene>
<proteinExistence type="inferred from homology"/>
<evidence type="ECO:0000313" key="6">
    <source>
        <dbReference type="Proteomes" id="UP000192247"/>
    </source>
</evidence>
<dbReference type="OrthoDB" id="10257697at2759"/>
<protein>
    <submittedName>
        <fullName evidence="5">Neuferricin-like</fullName>
    </submittedName>
</protein>